<keyword evidence="3" id="KW-1185">Reference proteome</keyword>
<dbReference type="Pfam" id="PF16074">
    <property type="entry name" value="PilW"/>
    <property type="match status" value="1"/>
</dbReference>
<dbReference type="EMBL" id="JBHTBU010000001">
    <property type="protein sequence ID" value="MFC7286744.1"/>
    <property type="molecule type" value="Genomic_DNA"/>
</dbReference>
<keyword evidence="1" id="KW-0812">Transmembrane</keyword>
<evidence type="ECO:0000313" key="3">
    <source>
        <dbReference type="Proteomes" id="UP001596542"/>
    </source>
</evidence>
<comment type="caution">
    <text evidence="2">The sequence shown here is derived from an EMBL/GenBank/DDBJ whole genome shotgun (WGS) entry which is preliminary data.</text>
</comment>
<feature type="transmembrane region" description="Helical" evidence="1">
    <location>
        <begin position="12"/>
        <end position="37"/>
    </location>
</feature>
<gene>
    <name evidence="2" type="ORF">ACFQPC_01730</name>
</gene>
<evidence type="ECO:0000313" key="2">
    <source>
        <dbReference type="EMBL" id="MFC7286744.1"/>
    </source>
</evidence>
<dbReference type="Proteomes" id="UP001596542">
    <property type="component" value="Unassembled WGS sequence"/>
</dbReference>
<dbReference type="RefSeq" id="WP_382269921.1">
    <property type="nucleotide sequence ID" value="NZ_JBHTBU010000001.1"/>
</dbReference>
<evidence type="ECO:0000256" key="1">
    <source>
        <dbReference type="SAM" id="Phobius"/>
    </source>
</evidence>
<keyword evidence="1" id="KW-0472">Membrane</keyword>
<dbReference type="InterPro" id="IPR032092">
    <property type="entry name" value="PilW"/>
</dbReference>
<accession>A0ABW2I6Y9</accession>
<protein>
    <submittedName>
        <fullName evidence="2">PilW family protein</fullName>
    </submittedName>
</protein>
<reference evidence="3" key="1">
    <citation type="journal article" date="2019" name="Int. J. Syst. Evol. Microbiol.">
        <title>The Global Catalogue of Microorganisms (GCM) 10K type strain sequencing project: providing services to taxonomists for standard genome sequencing and annotation.</title>
        <authorList>
            <consortium name="The Broad Institute Genomics Platform"/>
            <consortium name="The Broad Institute Genome Sequencing Center for Infectious Disease"/>
            <person name="Wu L."/>
            <person name="Ma J."/>
        </authorList>
    </citation>
    <scope>NUCLEOTIDE SEQUENCE [LARGE SCALE GENOMIC DNA]</scope>
    <source>
        <strain evidence="3">KACC 12508</strain>
    </source>
</reference>
<organism evidence="2 3">
    <name type="scientific">Herminiimonas glaciei</name>
    <dbReference type="NCBI Taxonomy" id="523788"/>
    <lineage>
        <taxon>Bacteria</taxon>
        <taxon>Pseudomonadati</taxon>
        <taxon>Pseudomonadota</taxon>
        <taxon>Betaproteobacteria</taxon>
        <taxon>Burkholderiales</taxon>
        <taxon>Oxalobacteraceae</taxon>
        <taxon>Herminiimonas</taxon>
    </lineage>
</organism>
<keyword evidence="1" id="KW-1133">Transmembrane helix</keyword>
<name>A0ABW2I6Y9_9BURK</name>
<proteinExistence type="predicted"/>
<sequence length="319" mass="34889">MKSATCREYETGLTMIELMIALSLGLFVILSATGLLLSGKAAYLAQDQNAQVQETGPYAIEMLSRSIRQAGYENRDGDGTPIRRTADFSPDIMGMDARSLKRTGPALAEAASSATVHGSDVLALRFFGDGEVIVNCAGLIVPAPASQQHADEARGWSIFYVARDSGGEPELRCKYRSQKGWSADAIARGVESFQVLYGVDVDGDGLADRFINANDLDALDDAMPLTGENALARAADKNRRTYWKRIRSIRVSLLIRSEQTARTDVPREVHYLFGRAYGRSDDKGTRIDEKNLPPAVQKRIRKVFTQTILLRNDIGGSAP</sequence>